<sequence length="151" mass="17028">MPNNSRTTVQANPVGGALHDAPKRNTSELTFLPFEDPVCTDDGSIFDLMSIVPYIKRFWKHPVTRALLDLEDLMPLTFHKNSDGEFRCFVLNKVFMEFTRIVAVKNVGNLLTDELFARNDLLTIQNPNAVDTKILGEIDHIKKGLKLEAEG</sequence>
<evidence type="ECO:0000256" key="4">
    <source>
        <dbReference type="ARBA" id="ARBA00012483"/>
    </source>
</evidence>
<dbReference type="GO" id="GO:0005634">
    <property type="term" value="C:nucleus"/>
    <property type="evidence" value="ECO:0007669"/>
    <property type="project" value="UniProtKB-SubCell"/>
</dbReference>
<evidence type="ECO:0000256" key="8">
    <source>
        <dbReference type="SAM" id="MobiDB-lite"/>
    </source>
</evidence>
<evidence type="ECO:0000313" key="10">
    <source>
        <dbReference type="EMBL" id="KAG8045854.1"/>
    </source>
</evidence>
<evidence type="ECO:0000313" key="11">
    <source>
        <dbReference type="Proteomes" id="UP000729402"/>
    </source>
</evidence>
<evidence type="ECO:0000256" key="2">
    <source>
        <dbReference type="ARBA" id="ARBA00004123"/>
    </source>
</evidence>
<keyword evidence="7" id="KW-0539">Nucleus</keyword>
<dbReference type="EC" id="2.3.2.27" evidence="4"/>
<keyword evidence="6" id="KW-0833">Ubl conjugation pathway</keyword>
<comment type="subcellular location">
    <subcellularLocation>
        <location evidence="2">Nucleus</location>
    </subcellularLocation>
</comment>
<evidence type="ECO:0000256" key="6">
    <source>
        <dbReference type="ARBA" id="ARBA00022786"/>
    </source>
</evidence>
<evidence type="ECO:0000259" key="9">
    <source>
        <dbReference type="PROSITE" id="PS51698"/>
    </source>
</evidence>
<feature type="region of interest" description="Disordered" evidence="8">
    <location>
        <begin position="1"/>
        <end position="22"/>
    </location>
</feature>
<protein>
    <recommendedName>
        <fullName evidence="4">RING-type E3 ubiquitin transferase</fullName>
        <ecNumber evidence="4">2.3.2.27</ecNumber>
    </recommendedName>
</protein>
<feature type="compositionally biased region" description="Polar residues" evidence="8">
    <location>
        <begin position="1"/>
        <end position="11"/>
    </location>
</feature>
<dbReference type="AlphaFoldDB" id="A0A8J5RHF4"/>
<dbReference type="FunFam" id="3.30.40.10:FF:000079">
    <property type="entry name" value="Peptidyl-prolyl cis-trans isomerase 2"/>
    <property type="match status" value="1"/>
</dbReference>
<reference evidence="10" key="2">
    <citation type="submission" date="2021-02" db="EMBL/GenBank/DDBJ databases">
        <authorList>
            <person name="Kimball J.A."/>
            <person name="Haas M.W."/>
            <person name="Macchietto M."/>
            <person name="Kono T."/>
            <person name="Duquette J."/>
            <person name="Shao M."/>
        </authorList>
    </citation>
    <scope>NUCLEOTIDE SEQUENCE</scope>
    <source>
        <tissue evidence="10">Fresh leaf tissue</tissue>
    </source>
</reference>
<dbReference type="PROSITE" id="PS51698">
    <property type="entry name" value="U_BOX"/>
    <property type="match status" value="1"/>
</dbReference>
<name>A0A8J5RHF4_ZIZPA</name>
<dbReference type="Proteomes" id="UP000729402">
    <property type="component" value="Unassembled WGS sequence"/>
</dbReference>
<comment type="catalytic activity">
    <reaction evidence="1">
        <text>S-ubiquitinyl-[E2 ubiquitin-conjugating enzyme]-L-cysteine + [acceptor protein]-L-lysine = [E2 ubiquitin-conjugating enzyme]-L-cysteine + N(6)-ubiquitinyl-[acceptor protein]-L-lysine.</text>
        <dbReference type="EC" id="2.3.2.27"/>
    </reaction>
</comment>
<evidence type="ECO:0000256" key="1">
    <source>
        <dbReference type="ARBA" id="ARBA00000900"/>
    </source>
</evidence>
<proteinExistence type="inferred from homology"/>
<evidence type="ECO:0000256" key="3">
    <source>
        <dbReference type="ARBA" id="ARBA00007930"/>
    </source>
</evidence>
<dbReference type="GO" id="GO:0061630">
    <property type="term" value="F:ubiquitin protein ligase activity"/>
    <property type="evidence" value="ECO:0007669"/>
    <property type="project" value="UniProtKB-EC"/>
</dbReference>
<dbReference type="SMART" id="SM00504">
    <property type="entry name" value="Ubox"/>
    <property type="match status" value="1"/>
</dbReference>
<organism evidence="10 11">
    <name type="scientific">Zizania palustris</name>
    <name type="common">Northern wild rice</name>
    <dbReference type="NCBI Taxonomy" id="103762"/>
    <lineage>
        <taxon>Eukaryota</taxon>
        <taxon>Viridiplantae</taxon>
        <taxon>Streptophyta</taxon>
        <taxon>Embryophyta</taxon>
        <taxon>Tracheophyta</taxon>
        <taxon>Spermatophyta</taxon>
        <taxon>Magnoliopsida</taxon>
        <taxon>Liliopsida</taxon>
        <taxon>Poales</taxon>
        <taxon>Poaceae</taxon>
        <taxon>BOP clade</taxon>
        <taxon>Oryzoideae</taxon>
        <taxon>Oryzeae</taxon>
        <taxon>Zizaniinae</taxon>
        <taxon>Zizania</taxon>
    </lineage>
</organism>
<comment type="caution">
    <text evidence="10">The sequence shown here is derived from an EMBL/GenBank/DDBJ whole genome shotgun (WGS) entry which is preliminary data.</text>
</comment>
<dbReference type="EMBL" id="JAAALK010000290">
    <property type="protein sequence ID" value="KAG8045854.1"/>
    <property type="molecule type" value="Genomic_DNA"/>
</dbReference>
<feature type="domain" description="U-box" evidence="9">
    <location>
        <begin position="20"/>
        <end position="93"/>
    </location>
</feature>
<dbReference type="InterPro" id="IPR003613">
    <property type="entry name" value="Ubox_domain"/>
</dbReference>
<evidence type="ECO:0000256" key="7">
    <source>
        <dbReference type="ARBA" id="ARBA00023242"/>
    </source>
</evidence>
<evidence type="ECO:0000256" key="5">
    <source>
        <dbReference type="ARBA" id="ARBA00022679"/>
    </source>
</evidence>
<dbReference type="GO" id="GO:0016567">
    <property type="term" value="P:protein ubiquitination"/>
    <property type="evidence" value="ECO:0007669"/>
    <property type="project" value="InterPro"/>
</dbReference>
<gene>
    <name evidence="10" type="ORF">GUJ93_ZPchr0008g13059</name>
</gene>
<keyword evidence="11" id="KW-1185">Reference proteome</keyword>
<dbReference type="OrthoDB" id="30774at2759"/>
<keyword evidence="5" id="KW-0808">Transferase</keyword>
<accession>A0A8J5RHF4</accession>
<reference evidence="10" key="1">
    <citation type="journal article" date="2021" name="bioRxiv">
        <title>Whole Genome Assembly and Annotation of Northern Wild Rice, Zizania palustris L., Supports a Whole Genome Duplication in the Zizania Genus.</title>
        <authorList>
            <person name="Haas M."/>
            <person name="Kono T."/>
            <person name="Macchietto M."/>
            <person name="Millas R."/>
            <person name="McGilp L."/>
            <person name="Shao M."/>
            <person name="Duquette J."/>
            <person name="Hirsch C.N."/>
            <person name="Kimball J."/>
        </authorList>
    </citation>
    <scope>NUCLEOTIDE SEQUENCE</scope>
    <source>
        <tissue evidence="10">Fresh leaf tissue</tissue>
    </source>
</reference>
<comment type="similarity">
    <text evidence="3">Belongs to the cyclophilin-type PPIase family. PPIL2 subfamily.</text>
</comment>